<accession>A0A6H0A0L2</accession>
<dbReference type="AlphaFoldDB" id="A0A6H0A0L2"/>
<dbReference type="EMBL" id="MT075580">
    <property type="protein sequence ID" value="QIS31287.1"/>
    <property type="molecule type" value="Genomic_DNA"/>
</dbReference>
<keyword evidence="1" id="KW-0614">Plasmid</keyword>
<organism evidence="1">
    <name type="scientific">Lysinibacillus sphaericus</name>
    <name type="common">Bacillus sphaericus</name>
    <dbReference type="NCBI Taxonomy" id="1421"/>
    <lineage>
        <taxon>Bacteria</taxon>
        <taxon>Bacillati</taxon>
        <taxon>Bacillota</taxon>
        <taxon>Bacilli</taxon>
        <taxon>Bacillales</taxon>
        <taxon>Bacillaceae</taxon>
        <taxon>Lysinibacillus</taxon>
    </lineage>
</organism>
<proteinExistence type="predicted"/>
<protein>
    <submittedName>
        <fullName evidence="1">Uncharacterized protein</fullName>
    </submittedName>
</protein>
<reference evidence="1" key="1">
    <citation type="submission" date="2020-02" db="EMBL/GenBank/DDBJ databases">
        <authorList>
            <person name="Hu X."/>
            <person name="Yuan Z."/>
            <person name="Cheng J."/>
            <person name="Geng P."/>
        </authorList>
    </citation>
    <scope>NUCLEOTIDE SEQUENCE</scope>
    <source>
        <strain evidence="1">SSII-1</strain>
        <plasmid evidence="1">pSSII-1</plasmid>
    </source>
</reference>
<name>A0A6H0A0L2_LYSSH</name>
<evidence type="ECO:0000313" key="1">
    <source>
        <dbReference type="EMBL" id="QIS31287.1"/>
    </source>
</evidence>
<dbReference type="RefSeq" id="WP_036146700.1">
    <property type="nucleotide sequence ID" value="NZ_CP014644.1"/>
</dbReference>
<geneLocation type="plasmid" evidence="1">
    <name>pSSII-1</name>
</geneLocation>
<sequence>MGKVMSKSESIIESLSKVQCSKDEDECLDHMTEMLWRIARGTRYQSDVAIAFDVLQSFRDRKATGKRY</sequence>